<sequence length="49" mass="5799">KDIELLDPIKDDSNDLYEKILLENENKELFELDTEETDSETDNTESEHE</sequence>
<keyword evidence="3" id="KW-1185">Reference proteome</keyword>
<comment type="caution">
    <text evidence="2">The sequence shown here is derived from an EMBL/GenBank/DDBJ whole genome shotgun (WGS) entry which is preliminary data.</text>
</comment>
<feature type="non-terminal residue" evidence="2">
    <location>
        <position position="1"/>
    </location>
</feature>
<dbReference type="AlphaFoldDB" id="A0A9N9PE01"/>
<evidence type="ECO:0000256" key="1">
    <source>
        <dbReference type="SAM" id="MobiDB-lite"/>
    </source>
</evidence>
<reference evidence="2" key="1">
    <citation type="submission" date="2021-06" db="EMBL/GenBank/DDBJ databases">
        <authorList>
            <person name="Kallberg Y."/>
            <person name="Tangrot J."/>
            <person name="Rosling A."/>
        </authorList>
    </citation>
    <scope>NUCLEOTIDE SEQUENCE</scope>
    <source>
        <strain evidence="2">FL966</strain>
    </source>
</reference>
<feature type="region of interest" description="Disordered" evidence="1">
    <location>
        <begin position="30"/>
        <end position="49"/>
    </location>
</feature>
<gene>
    <name evidence="2" type="ORF">CPELLU_LOCUS18318</name>
</gene>
<organism evidence="2 3">
    <name type="scientific">Cetraspora pellucida</name>
    <dbReference type="NCBI Taxonomy" id="1433469"/>
    <lineage>
        <taxon>Eukaryota</taxon>
        <taxon>Fungi</taxon>
        <taxon>Fungi incertae sedis</taxon>
        <taxon>Mucoromycota</taxon>
        <taxon>Glomeromycotina</taxon>
        <taxon>Glomeromycetes</taxon>
        <taxon>Diversisporales</taxon>
        <taxon>Gigasporaceae</taxon>
        <taxon>Cetraspora</taxon>
    </lineage>
</organism>
<name>A0A9N9PE01_9GLOM</name>
<dbReference type="EMBL" id="CAJVQA010035838">
    <property type="protein sequence ID" value="CAG8807715.1"/>
    <property type="molecule type" value="Genomic_DNA"/>
</dbReference>
<evidence type="ECO:0000313" key="2">
    <source>
        <dbReference type="EMBL" id="CAG8807715.1"/>
    </source>
</evidence>
<feature type="compositionally biased region" description="Acidic residues" evidence="1">
    <location>
        <begin position="31"/>
        <end position="49"/>
    </location>
</feature>
<accession>A0A9N9PE01</accession>
<dbReference type="Proteomes" id="UP000789759">
    <property type="component" value="Unassembled WGS sequence"/>
</dbReference>
<proteinExistence type="predicted"/>
<protein>
    <submittedName>
        <fullName evidence="2">1558_t:CDS:1</fullName>
    </submittedName>
</protein>
<evidence type="ECO:0000313" key="3">
    <source>
        <dbReference type="Proteomes" id="UP000789759"/>
    </source>
</evidence>